<dbReference type="PROSITE" id="PS00223">
    <property type="entry name" value="ANNEXIN_1"/>
    <property type="match status" value="2"/>
</dbReference>
<evidence type="ECO:0000256" key="4">
    <source>
        <dbReference type="ARBA" id="ARBA00023216"/>
    </source>
</evidence>
<dbReference type="AlphaFoldDB" id="A0A5N5SV14"/>
<keyword evidence="5 6" id="KW-0111">Calcium/phospholipid-binding</keyword>
<dbReference type="GO" id="GO:0005634">
    <property type="term" value="C:nucleus"/>
    <property type="evidence" value="ECO:0007669"/>
    <property type="project" value="TreeGrafter"/>
</dbReference>
<dbReference type="InterPro" id="IPR001464">
    <property type="entry name" value="Annexin"/>
</dbReference>
<proteinExistence type="inferred from homology"/>
<dbReference type="OrthoDB" id="37886at2759"/>
<keyword evidence="4 6" id="KW-0041">Annexin</keyword>
<comment type="caution">
    <text evidence="7">The sequence shown here is derived from an EMBL/GenBank/DDBJ whole genome shotgun (WGS) entry which is preliminary data.</text>
</comment>
<dbReference type="SMART" id="SM00335">
    <property type="entry name" value="ANX"/>
    <property type="match status" value="4"/>
</dbReference>
<reference evidence="7 8" key="1">
    <citation type="journal article" date="2019" name="PLoS Biol.">
        <title>Sex chromosomes control vertical transmission of feminizing Wolbachia symbionts in an isopod.</title>
        <authorList>
            <person name="Becking T."/>
            <person name="Chebbi M.A."/>
            <person name="Giraud I."/>
            <person name="Moumen B."/>
            <person name="Laverre T."/>
            <person name="Caubet Y."/>
            <person name="Peccoud J."/>
            <person name="Gilbert C."/>
            <person name="Cordaux R."/>
        </authorList>
    </citation>
    <scope>NUCLEOTIDE SEQUENCE [LARGE SCALE GENOMIC DNA]</scope>
    <source>
        <strain evidence="7">ANa2</strain>
        <tissue evidence="7">Whole body excluding digestive tract and cuticle</tissue>
    </source>
</reference>
<name>A0A5N5SV14_9CRUS</name>
<dbReference type="GO" id="GO:0005544">
    <property type="term" value="F:calcium-dependent phospholipid binding"/>
    <property type="evidence" value="ECO:0007669"/>
    <property type="project" value="UniProtKB-KW"/>
</dbReference>
<dbReference type="GO" id="GO:0005737">
    <property type="term" value="C:cytoplasm"/>
    <property type="evidence" value="ECO:0007669"/>
    <property type="project" value="TreeGrafter"/>
</dbReference>
<keyword evidence="3 6" id="KW-0106">Calcium</keyword>
<evidence type="ECO:0000313" key="8">
    <source>
        <dbReference type="Proteomes" id="UP000326759"/>
    </source>
</evidence>
<gene>
    <name evidence="7" type="primary">ANXA7_0</name>
    <name evidence="7" type="ORF">Anas_01869</name>
</gene>
<dbReference type="GO" id="GO:0005886">
    <property type="term" value="C:plasma membrane"/>
    <property type="evidence" value="ECO:0007669"/>
    <property type="project" value="TreeGrafter"/>
</dbReference>
<dbReference type="FunFam" id="1.10.220.10:FF:000004">
    <property type="entry name" value="Annexin"/>
    <property type="match status" value="1"/>
</dbReference>
<dbReference type="PROSITE" id="PS51897">
    <property type="entry name" value="ANNEXIN_2"/>
    <property type="match status" value="4"/>
</dbReference>
<dbReference type="InterPro" id="IPR037104">
    <property type="entry name" value="Annexin_sf"/>
</dbReference>
<dbReference type="FunFam" id="1.10.220.10:FF:000002">
    <property type="entry name" value="Annexin"/>
    <property type="match status" value="1"/>
</dbReference>
<evidence type="ECO:0000256" key="6">
    <source>
        <dbReference type="RuleBase" id="RU003540"/>
    </source>
</evidence>
<dbReference type="InterPro" id="IPR018252">
    <property type="entry name" value="Annexin_repeat_CS"/>
</dbReference>
<evidence type="ECO:0000256" key="5">
    <source>
        <dbReference type="ARBA" id="ARBA00023302"/>
    </source>
</evidence>
<dbReference type="FunFam" id="1.10.220.10:FF:000003">
    <property type="entry name" value="Annexin"/>
    <property type="match status" value="1"/>
</dbReference>
<evidence type="ECO:0000256" key="3">
    <source>
        <dbReference type="ARBA" id="ARBA00022837"/>
    </source>
</evidence>
<dbReference type="GO" id="GO:0012506">
    <property type="term" value="C:vesicle membrane"/>
    <property type="evidence" value="ECO:0007669"/>
    <property type="project" value="TreeGrafter"/>
</dbReference>
<evidence type="ECO:0000256" key="1">
    <source>
        <dbReference type="ARBA" id="ARBA00007831"/>
    </source>
</evidence>
<dbReference type="Gene3D" id="1.10.220.10">
    <property type="entry name" value="Annexin"/>
    <property type="match status" value="4"/>
</dbReference>
<protein>
    <recommendedName>
        <fullName evidence="6">Annexin</fullName>
    </recommendedName>
</protein>
<dbReference type="GO" id="GO:0005509">
    <property type="term" value="F:calcium ion binding"/>
    <property type="evidence" value="ECO:0007669"/>
    <property type="project" value="InterPro"/>
</dbReference>
<evidence type="ECO:0000256" key="2">
    <source>
        <dbReference type="ARBA" id="ARBA00022737"/>
    </source>
</evidence>
<dbReference type="Pfam" id="PF00191">
    <property type="entry name" value="Annexin"/>
    <property type="match status" value="4"/>
</dbReference>
<dbReference type="SUPFAM" id="SSF47874">
    <property type="entry name" value="Annexin"/>
    <property type="match status" value="1"/>
</dbReference>
<sequence>MATSIDRPTVRPAVSFDASTDASLLKKAMKGLGTDEKIIIQVLGRRTSAQRTQILQAFKTLYNKDLIEELKKELSGQFEEAILALMTPLPKYLAQELKKAMKGLGTKEKPLIEILCTRDNKSLEGIKKEYLSLYGNSLEKDLKAETSGDFYNLLVMITSAKRDEITTKDPSLAHGLAEALYKAGEKKKFGTDEAEFNRVVSSYSFPLLRMVFDEYTRITGKEFEHAINSELSGDYRDAVKAIYLVSLDKASYFANLLHESMKGVGTKNGTLLRIVITRSEIDMGNIKDEFYKLFSKKLEDVISSETSGDFKKILLALIQG</sequence>
<dbReference type="PRINTS" id="PR00196">
    <property type="entry name" value="ANNEXIN"/>
</dbReference>
<dbReference type="InterPro" id="IPR018502">
    <property type="entry name" value="Annexin_repeat"/>
</dbReference>
<keyword evidence="2 6" id="KW-0677">Repeat</keyword>
<dbReference type="PANTHER" id="PTHR10502:SF102">
    <property type="entry name" value="ANNEXIN B11"/>
    <property type="match status" value="1"/>
</dbReference>
<evidence type="ECO:0000313" key="7">
    <source>
        <dbReference type="EMBL" id="KAB7498054.1"/>
    </source>
</evidence>
<dbReference type="PANTHER" id="PTHR10502">
    <property type="entry name" value="ANNEXIN"/>
    <property type="match status" value="1"/>
</dbReference>
<accession>A0A5N5SV14</accession>
<dbReference type="Proteomes" id="UP000326759">
    <property type="component" value="Unassembled WGS sequence"/>
</dbReference>
<dbReference type="GO" id="GO:0001786">
    <property type="term" value="F:phosphatidylserine binding"/>
    <property type="evidence" value="ECO:0007669"/>
    <property type="project" value="TreeGrafter"/>
</dbReference>
<dbReference type="FunFam" id="1.10.220.10:FF:000001">
    <property type="entry name" value="Annexin"/>
    <property type="match status" value="1"/>
</dbReference>
<keyword evidence="8" id="KW-1185">Reference proteome</keyword>
<organism evidence="7 8">
    <name type="scientific">Armadillidium nasatum</name>
    <dbReference type="NCBI Taxonomy" id="96803"/>
    <lineage>
        <taxon>Eukaryota</taxon>
        <taxon>Metazoa</taxon>
        <taxon>Ecdysozoa</taxon>
        <taxon>Arthropoda</taxon>
        <taxon>Crustacea</taxon>
        <taxon>Multicrustacea</taxon>
        <taxon>Malacostraca</taxon>
        <taxon>Eumalacostraca</taxon>
        <taxon>Peracarida</taxon>
        <taxon>Isopoda</taxon>
        <taxon>Oniscidea</taxon>
        <taxon>Crinocheta</taxon>
        <taxon>Armadillidiidae</taxon>
        <taxon>Armadillidium</taxon>
    </lineage>
</organism>
<dbReference type="EMBL" id="SEYY01019641">
    <property type="protein sequence ID" value="KAB7498054.1"/>
    <property type="molecule type" value="Genomic_DNA"/>
</dbReference>
<comment type="similarity">
    <text evidence="1 6">Belongs to the annexin family.</text>
</comment>
<comment type="domain">
    <text evidence="6">A pair of annexin repeats may form one binding site for calcium and phospholipid.</text>
</comment>